<comment type="caution">
    <text evidence="2">The sequence shown here is derived from an EMBL/GenBank/DDBJ whole genome shotgun (WGS) entry which is preliminary data.</text>
</comment>
<organism evidence="2">
    <name type="scientific">Tanacetum cinerariifolium</name>
    <name type="common">Dalmatian daisy</name>
    <name type="synonym">Chrysanthemum cinerariifolium</name>
    <dbReference type="NCBI Taxonomy" id="118510"/>
    <lineage>
        <taxon>Eukaryota</taxon>
        <taxon>Viridiplantae</taxon>
        <taxon>Streptophyta</taxon>
        <taxon>Embryophyta</taxon>
        <taxon>Tracheophyta</taxon>
        <taxon>Spermatophyta</taxon>
        <taxon>Magnoliopsida</taxon>
        <taxon>eudicotyledons</taxon>
        <taxon>Gunneridae</taxon>
        <taxon>Pentapetalae</taxon>
        <taxon>asterids</taxon>
        <taxon>campanulids</taxon>
        <taxon>Asterales</taxon>
        <taxon>Asteraceae</taxon>
        <taxon>Asteroideae</taxon>
        <taxon>Anthemideae</taxon>
        <taxon>Anthemidinae</taxon>
        <taxon>Tanacetum</taxon>
    </lineage>
</organism>
<evidence type="ECO:0000256" key="1">
    <source>
        <dbReference type="SAM" id="MobiDB-lite"/>
    </source>
</evidence>
<reference evidence="2" key="1">
    <citation type="journal article" date="2019" name="Sci. Rep.">
        <title>Draft genome of Tanacetum cinerariifolium, the natural source of mosquito coil.</title>
        <authorList>
            <person name="Yamashiro T."/>
            <person name="Shiraishi A."/>
            <person name="Satake H."/>
            <person name="Nakayama K."/>
        </authorList>
    </citation>
    <scope>NUCLEOTIDE SEQUENCE</scope>
</reference>
<proteinExistence type="predicted"/>
<dbReference type="EMBL" id="BKCJ010000430">
    <property type="protein sequence ID" value="GEU33126.1"/>
    <property type="molecule type" value="Genomic_DNA"/>
</dbReference>
<sequence length="306" mass="33662">MKTIHVQFDELIEPMALVHLGTGPASNFLTPRQISSGLVPNSVPATPYVTPTNKELEILFQPMFDAYLETPRVERPVHPAQAVQAPVNSVGTPSSTTIDQDAPSPSILSSSLALQSLSLHQVITAEPTYMEDHHVAPVDNNPFVNVFAPEPHSEALSSGDISLTESTYVSQTLHHLNKWSKDHDPSCPNEAKARKIEFKLGIRSEDEKGKDLYIMTDVNVNAPAGQAPTMTSPVPGCYRCQLDEQWFDLTKDTLRDALQITPVNNNQAFTSPPSSDALINIVNELGYPKLVRNLSNVVTNDMFQPW</sequence>
<dbReference type="AlphaFoldDB" id="A0A6L2J8C9"/>
<gene>
    <name evidence="2" type="ORF">Tci_005104</name>
</gene>
<evidence type="ECO:0008006" key="3">
    <source>
        <dbReference type="Google" id="ProtNLM"/>
    </source>
</evidence>
<evidence type="ECO:0000313" key="2">
    <source>
        <dbReference type="EMBL" id="GEU33126.1"/>
    </source>
</evidence>
<name>A0A6L2J8C9_TANCI</name>
<feature type="region of interest" description="Disordered" evidence="1">
    <location>
        <begin position="81"/>
        <end position="104"/>
    </location>
</feature>
<accession>A0A6L2J8C9</accession>
<feature type="compositionally biased region" description="Polar residues" evidence="1">
    <location>
        <begin position="86"/>
        <end position="99"/>
    </location>
</feature>
<protein>
    <recommendedName>
        <fullName evidence="3">Integrase, catalytic region, zinc finger, CCHC-type, peptidase aspartic, catalytic</fullName>
    </recommendedName>
</protein>
<feature type="non-terminal residue" evidence="2">
    <location>
        <position position="306"/>
    </location>
</feature>